<name>A0AAD8JEL3_9APIA</name>
<keyword evidence="3" id="KW-1185">Reference proteome</keyword>
<evidence type="ECO:0000313" key="2">
    <source>
        <dbReference type="EMBL" id="KAK1403160.1"/>
    </source>
</evidence>
<dbReference type="PANTHER" id="PTHR31917:SF3">
    <property type="entry name" value="BROMO ADJACENT-LIKE DOMAIN PROTEIN"/>
    <property type="match status" value="1"/>
</dbReference>
<evidence type="ECO:0000313" key="3">
    <source>
        <dbReference type="Proteomes" id="UP001237642"/>
    </source>
</evidence>
<dbReference type="Proteomes" id="UP001237642">
    <property type="component" value="Unassembled WGS sequence"/>
</dbReference>
<comment type="caution">
    <text evidence="2">The sequence shown here is derived from an EMBL/GenBank/DDBJ whole genome shotgun (WGS) entry which is preliminary data.</text>
</comment>
<dbReference type="SMART" id="SM00743">
    <property type="entry name" value="Agenet"/>
    <property type="match status" value="1"/>
</dbReference>
<protein>
    <submittedName>
        <fullName evidence="2">Agenet domain-containing protein</fullName>
    </submittedName>
</protein>
<proteinExistence type="predicted"/>
<evidence type="ECO:0000259" key="1">
    <source>
        <dbReference type="SMART" id="SM00743"/>
    </source>
</evidence>
<reference evidence="2" key="2">
    <citation type="submission" date="2023-05" db="EMBL/GenBank/DDBJ databases">
        <authorList>
            <person name="Schelkunov M.I."/>
        </authorList>
    </citation>
    <scope>NUCLEOTIDE SEQUENCE</scope>
    <source>
        <strain evidence="2">Hsosn_3</strain>
        <tissue evidence="2">Leaf</tissue>
    </source>
</reference>
<dbReference type="InterPro" id="IPR014002">
    <property type="entry name" value="Agenet_dom_plant"/>
</dbReference>
<gene>
    <name evidence="2" type="ORF">POM88_002765</name>
</gene>
<dbReference type="AlphaFoldDB" id="A0AAD8JEL3"/>
<organism evidence="2 3">
    <name type="scientific">Heracleum sosnowskyi</name>
    <dbReference type="NCBI Taxonomy" id="360622"/>
    <lineage>
        <taxon>Eukaryota</taxon>
        <taxon>Viridiplantae</taxon>
        <taxon>Streptophyta</taxon>
        <taxon>Embryophyta</taxon>
        <taxon>Tracheophyta</taxon>
        <taxon>Spermatophyta</taxon>
        <taxon>Magnoliopsida</taxon>
        <taxon>eudicotyledons</taxon>
        <taxon>Gunneridae</taxon>
        <taxon>Pentapetalae</taxon>
        <taxon>asterids</taxon>
        <taxon>campanulids</taxon>
        <taxon>Apiales</taxon>
        <taxon>Apiaceae</taxon>
        <taxon>Apioideae</taxon>
        <taxon>apioid superclade</taxon>
        <taxon>Tordylieae</taxon>
        <taxon>Tordyliinae</taxon>
        <taxon>Heracleum</taxon>
    </lineage>
</organism>
<accession>A0AAD8JEL3</accession>
<dbReference type="EMBL" id="JAUIZM010000001">
    <property type="protein sequence ID" value="KAK1403160.1"/>
    <property type="molecule type" value="Genomic_DNA"/>
</dbReference>
<sequence>MHTKFWKVRCNGRKNEEGSGNLELEQGIPLPRLAPPANLSMRHTGRLTIRPCPPEEEPLATFEVGAAVDAWWRDGWWEGFVYTMESLSCNDNYYVFLPGPGKFLTVHRKDLRASRDWVDDTWVPIMSHPDILSFVFSYLDNSHNSPTR</sequence>
<reference evidence="2" key="1">
    <citation type="submission" date="2023-02" db="EMBL/GenBank/DDBJ databases">
        <title>Genome of toxic invasive species Heracleum sosnowskyi carries increased number of genes despite the absence of recent whole-genome duplications.</title>
        <authorList>
            <person name="Schelkunov M."/>
            <person name="Shtratnikova V."/>
            <person name="Makarenko M."/>
            <person name="Klepikova A."/>
            <person name="Omelchenko D."/>
            <person name="Novikova G."/>
            <person name="Obukhova E."/>
            <person name="Bogdanov V."/>
            <person name="Penin A."/>
            <person name="Logacheva M."/>
        </authorList>
    </citation>
    <scope>NUCLEOTIDE SEQUENCE</scope>
    <source>
        <strain evidence="2">Hsosn_3</strain>
        <tissue evidence="2">Leaf</tissue>
    </source>
</reference>
<dbReference type="PANTHER" id="PTHR31917">
    <property type="entry name" value="AGENET DOMAIN-CONTAINING PROTEIN-RELATED"/>
    <property type="match status" value="1"/>
</dbReference>
<feature type="domain" description="Agenet" evidence="1">
    <location>
        <begin position="60"/>
        <end position="119"/>
    </location>
</feature>